<evidence type="ECO:0000256" key="2">
    <source>
        <dbReference type="ARBA" id="ARBA00022837"/>
    </source>
</evidence>
<dbReference type="PROSITE" id="PS51412">
    <property type="entry name" value="MACPF_2"/>
    <property type="match status" value="1"/>
</dbReference>
<dbReference type="SUPFAM" id="SSF57184">
    <property type="entry name" value="Growth factor receptor domain"/>
    <property type="match status" value="1"/>
</dbReference>
<dbReference type="FunFam" id="3.90.215.10:FF:000001">
    <property type="entry name" value="Tenascin isoform 1"/>
    <property type="match status" value="1"/>
</dbReference>
<dbReference type="AlphaFoldDB" id="A0A6P4XIA8"/>
<dbReference type="InterPro" id="IPR008979">
    <property type="entry name" value="Galactose-bd-like_sf"/>
</dbReference>
<keyword evidence="3" id="KW-1015">Disulfide bond</keyword>
<protein>
    <submittedName>
        <fullName evidence="9">Uncharacterized protein LOC109463839</fullName>
    </submittedName>
</protein>
<dbReference type="SUPFAM" id="SSF49785">
    <property type="entry name" value="Galactose-binding domain-like"/>
    <property type="match status" value="1"/>
</dbReference>
<gene>
    <name evidence="9" type="primary">LOC109463839</name>
</gene>
<dbReference type="Gene3D" id="2.60.120.260">
    <property type="entry name" value="Galactose-binding domain-like"/>
    <property type="match status" value="1"/>
</dbReference>
<accession>A0A6P4XIA8</accession>
<evidence type="ECO:0000256" key="3">
    <source>
        <dbReference type="ARBA" id="ARBA00023157"/>
    </source>
</evidence>
<evidence type="ECO:0000313" key="9">
    <source>
        <dbReference type="RefSeq" id="XP_019616275.1"/>
    </source>
</evidence>
<dbReference type="PROSITE" id="PS51406">
    <property type="entry name" value="FIBRINOGEN_C_2"/>
    <property type="match status" value="1"/>
</dbReference>
<feature type="region of interest" description="Disordered" evidence="4">
    <location>
        <begin position="142"/>
        <end position="164"/>
    </location>
</feature>
<dbReference type="InterPro" id="IPR006585">
    <property type="entry name" value="FTP1"/>
</dbReference>
<organism evidence="8 9">
    <name type="scientific">Branchiostoma belcheri</name>
    <name type="common">Amphioxus</name>
    <dbReference type="NCBI Taxonomy" id="7741"/>
    <lineage>
        <taxon>Eukaryota</taxon>
        <taxon>Metazoa</taxon>
        <taxon>Chordata</taxon>
        <taxon>Cephalochordata</taxon>
        <taxon>Leptocardii</taxon>
        <taxon>Amphioxiformes</taxon>
        <taxon>Branchiostomatidae</taxon>
        <taxon>Branchiostoma</taxon>
    </lineage>
</organism>
<dbReference type="CDD" id="cd00064">
    <property type="entry name" value="FU"/>
    <property type="match status" value="1"/>
</dbReference>
<dbReference type="InterPro" id="IPR002181">
    <property type="entry name" value="Fibrinogen_a/b/g_C_dom"/>
</dbReference>
<feature type="domain" description="MACPF" evidence="7">
    <location>
        <begin position="117"/>
        <end position="466"/>
    </location>
</feature>
<keyword evidence="8" id="KW-1185">Reference proteome</keyword>
<dbReference type="InterPro" id="IPR009030">
    <property type="entry name" value="Growth_fac_rcpt_cys_sf"/>
</dbReference>
<sequence length="1174" mass="127559">MKKAVGVALPLVMILAVAVYLAVTGSTKKESSNQGHRVIKRSLVLPSDLQEAMRAASAEDAPAYEKNKRFIPAIANLAGNILSKADSVDTDKLTDTVQKLGSMKNMAPDIMADSVQKEAEVTAEIEKNVAQQTISQLLDKVEHDHDKKEEGGEDGGGDGGGEENEIKAEIDFVPQKGMVEEDLFAPPGMNMKMDIEENPQADDNADDMSEPTAFSYPLGMGGALMDGCFGTDYTPEDPCYNQKTVQPACGASVDSAWGGSQESQKQSFMSLIECDVIRYEIFLDEVTPDSLSLAFLRDFLSLPKNFINGKAKLQEFIIRYGTHYIKSAKFGGSFRLFKTQEASKTSTLSDFSIQAQASYNGMFSAGGHYGRQESSEQSSSSKSSSSHVMVEGGEQEVAAVVSDFYTTNFKETFTEWLKSIPSYPKPIEMFMGTMSELLNLNFKLLFPFDISDAADGCFANKYCDVTSIDQFQVEMDQKRLALERAIAIYMEEGPIPTADFHLRGGKPGCQAEALTVKAGATGVTHPSWTELINGDTYKALGDLPRNYADGIVGRAEYISPLEHSQKNSGALSSIVEAPCTVKWSNSYQIKPADEGGKCLYFIGASKGDIFVVFSSIPKDKTTWYHLQISFQGVALYKGMRLVKYEGAKNARSLGDSKLFQPYFICLDEDMDKQQTYIKYGIGSDTSEKGLVYMVYLDESTPLGIRFYSFGSGEADVEIMDARVIEGGATGQMECTGGTVLKDGMCVEDCHPECNGCIPSSPGSKLDTECRMCRHFSVSKGGSIRCVASCPADTKLSSDGVTCELTNPPQDCADLFAAGTRQSGTYTVGEPSPYRVYCDMSFLGGGWTVLQRRQDGSVDFAKNWADYQQGFGDPNAEFWLGLDNIHTLTTAKSNILRIELENFNGERRYARYSSFSVGDASGNYVVSISGYSGDAGDSLTNSGRADINGRMFSTIDRDNDGNSVNCASSYSKGGWWYPLNCGESFLNGRYNCHESSVNCGNSQGVVWSSWGGASYLLKKTTIMIRPAVGFTDLGLNLAFEKPTAQSSTGYGGVAERAVDGNTDWNWGGGSCTHTNQEGTPWWRVDLGTSQAIGSVVVFNRNEQSQRLNNFRVHVGDSTTVTSNPQCGGNHAATGKQKITVDCDGRRGRYVGISIPATTILTLCEVQVYGAGIGKK</sequence>
<evidence type="ECO:0000256" key="4">
    <source>
        <dbReference type="SAM" id="MobiDB-lite"/>
    </source>
</evidence>
<reference evidence="9" key="1">
    <citation type="submission" date="2025-08" db="UniProtKB">
        <authorList>
            <consortium name="RefSeq"/>
        </authorList>
    </citation>
    <scope>IDENTIFICATION</scope>
    <source>
        <tissue evidence="9">Gonad</tissue>
    </source>
</reference>
<feature type="compositionally biased region" description="Acidic residues" evidence="4">
    <location>
        <begin position="151"/>
        <end position="163"/>
    </location>
</feature>
<dbReference type="CDD" id="cd00087">
    <property type="entry name" value="FReD"/>
    <property type="match status" value="1"/>
</dbReference>
<feature type="signal peptide" evidence="5">
    <location>
        <begin position="1"/>
        <end position="25"/>
    </location>
</feature>
<dbReference type="Pfam" id="PF01823">
    <property type="entry name" value="MACPF"/>
    <property type="match status" value="1"/>
</dbReference>
<dbReference type="InterPro" id="IPR020864">
    <property type="entry name" value="MACPF"/>
</dbReference>
<dbReference type="Gene3D" id="3.90.215.10">
    <property type="entry name" value="Gamma Fibrinogen, chain A, domain 1"/>
    <property type="match status" value="1"/>
</dbReference>
<evidence type="ECO:0000259" key="6">
    <source>
        <dbReference type="PROSITE" id="PS51406"/>
    </source>
</evidence>
<dbReference type="GO" id="GO:0046872">
    <property type="term" value="F:metal ion binding"/>
    <property type="evidence" value="ECO:0007669"/>
    <property type="project" value="UniProtKB-KW"/>
</dbReference>
<dbReference type="RefSeq" id="XP_019616275.1">
    <property type="nucleotide sequence ID" value="XM_019760716.1"/>
</dbReference>
<keyword evidence="5" id="KW-0732">Signal</keyword>
<dbReference type="Pfam" id="PF22633">
    <property type="entry name" value="F5_F8_type_C_2"/>
    <property type="match status" value="1"/>
</dbReference>
<dbReference type="NCBIfam" id="NF040941">
    <property type="entry name" value="GGGWT_bact"/>
    <property type="match status" value="1"/>
</dbReference>
<dbReference type="SMART" id="SM00186">
    <property type="entry name" value="FBG"/>
    <property type="match status" value="1"/>
</dbReference>
<dbReference type="PANTHER" id="PTHR46549">
    <property type="entry name" value="MACPF DOMAIN-CONTAINING PROTEIN"/>
    <property type="match status" value="1"/>
</dbReference>
<name>A0A6P4XIA8_BRABE</name>
<evidence type="ECO:0000313" key="8">
    <source>
        <dbReference type="Proteomes" id="UP000515135"/>
    </source>
</evidence>
<evidence type="ECO:0000259" key="7">
    <source>
        <dbReference type="PROSITE" id="PS51412"/>
    </source>
</evidence>
<dbReference type="Proteomes" id="UP000515135">
    <property type="component" value="Unplaced"/>
</dbReference>
<proteinExistence type="predicted"/>
<dbReference type="SUPFAM" id="SSF56496">
    <property type="entry name" value="Fibrinogen C-terminal domain-like"/>
    <property type="match status" value="1"/>
</dbReference>
<keyword evidence="1" id="KW-0479">Metal-binding</keyword>
<dbReference type="GeneID" id="109463839"/>
<dbReference type="KEGG" id="bbel:109463839"/>
<dbReference type="OrthoDB" id="6134743at2759"/>
<feature type="chain" id="PRO_5028175604" evidence="5">
    <location>
        <begin position="26"/>
        <end position="1174"/>
    </location>
</feature>
<feature type="region of interest" description="Disordered" evidence="4">
    <location>
        <begin position="368"/>
        <end position="387"/>
    </location>
</feature>
<dbReference type="InterPro" id="IPR006212">
    <property type="entry name" value="Furin_repeat"/>
</dbReference>
<evidence type="ECO:0000256" key="5">
    <source>
        <dbReference type="SAM" id="SignalP"/>
    </source>
</evidence>
<feature type="domain" description="Fibrinogen C-terminal" evidence="6">
    <location>
        <begin position="802"/>
        <end position="1027"/>
    </location>
</feature>
<dbReference type="PANTHER" id="PTHR46549:SF1">
    <property type="entry name" value="MACPF DOMAIN-CONTAINING PROTEIN"/>
    <property type="match status" value="1"/>
</dbReference>
<dbReference type="InterPro" id="IPR014716">
    <property type="entry name" value="Fibrinogen_a/b/g_C_1"/>
</dbReference>
<feature type="compositionally biased region" description="Low complexity" evidence="4">
    <location>
        <begin position="375"/>
        <end position="387"/>
    </location>
</feature>
<dbReference type="Pfam" id="PF00147">
    <property type="entry name" value="Fibrinogen_C"/>
    <property type="match status" value="1"/>
</dbReference>
<keyword evidence="2" id="KW-0106">Calcium</keyword>
<dbReference type="SMART" id="SM00457">
    <property type="entry name" value="MACPF"/>
    <property type="match status" value="1"/>
</dbReference>
<evidence type="ECO:0000256" key="1">
    <source>
        <dbReference type="ARBA" id="ARBA00022723"/>
    </source>
</evidence>
<dbReference type="SMART" id="SM00607">
    <property type="entry name" value="FTP"/>
    <property type="match status" value="1"/>
</dbReference>
<dbReference type="InterPro" id="IPR036056">
    <property type="entry name" value="Fibrinogen-like_C"/>
</dbReference>